<evidence type="ECO:0000313" key="2">
    <source>
        <dbReference type="EMBL" id="CBL57933.1"/>
    </source>
</evidence>
<evidence type="ECO:0000313" key="3">
    <source>
        <dbReference type="Proteomes" id="UP000000936"/>
    </source>
</evidence>
<proteinExistence type="predicted"/>
<dbReference type="EMBL" id="FN806773">
    <property type="protein sequence ID" value="CBL57933.1"/>
    <property type="molecule type" value="Genomic_DNA"/>
</dbReference>
<name>D7GHC2_PROFC</name>
<dbReference type="Proteomes" id="UP000000936">
    <property type="component" value="Chromosome"/>
</dbReference>
<organism evidence="2 3">
    <name type="scientific">Propionibacterium freudenreichii subsp. shermanii (strain ATCC 9614 / DSM 4902 / CIP 103027 / NCIMB 8099 / CIRM-BIA1)</name>
    <dbReference type="NCBI Taxonomy" id="754252"/>
    <lineage>
        <taxon>Bacteria</taxon>
        <taxon>Bacillati</taxon>
        <taxon>Actinomycetota</taxon>
        <taxon>Actinomycetes</taxon>
        <taxon>Propionibacteriales</taxon>
        <taxon>Propionibacteriaceae</taxon>
        <taxon>Propionibacterium</taxon>
    </lineage>
</organism>
<evidence type="ECO:0000256" key="1">
    <source>
        <dbReference type="SAM" id="MobiDB-lite"/>
    </source>
</evidence>
<gene>
    <name evidence="2" type="ordered locus">PFREUD_24160</name>
</gene>
<dbReference type="STRING" id="754252.PFREUD_24160"/>
<dbReference type="HOGENOM" id="CLU_3064977_0_0_11"/>
<sequence>MAPGLHEQKVDLHWVRFAVDPQRELAPAMALSPRVSGGSARSRVEGWASVGAQ</sequence>
<reference evidence="2 3" key="1">
    <citation type="journal article" date="2010" name="PLoS ONE">
        <title>The complete genome of Propionibacterium freudenreichii CIRM-BIA1, a hardy actinobacterium with food and probiotic applications.</title>
        <authorList>
            <person name="Falentin H."/>
            <person name="Deutsch S.M."/>
            <person name="Jan G."/>
            <person name="Loux V."/>
            <person name="Thierry A."/>
            <person name="Parayre S."/>
            <person name="Maillard M.B."/>
            <person name="Dherbecourt J."/>
            <person name="Cousin F.J."/>
            <person name="Jardin J."/>
            <person name="Siguier P."/>
            <person name="Couloux A."/>
            <person name="Barbe V."/>
            <person name="Vacherie B."/>
            <person name="Wincker P."/>
            <person name="Gibrat J.F."/>
            <person name="Gaillardin C."/>
            <person name="Lortal S."/>
        </authorList>
    </citation>
    <scope>NUCLEOTIDE SEQUENCE [LARGE SCALE GENOMIC DNA]</scope>
    <source>
        <strain evidence="3">ATCC 9614 / DSM 4902 / CIP 103027 / NCIMB 8099 / CIRM-BIA1</strain>
    </source>
</reference>
<dbReference type="KEGG" id="pfr:PFREUD_24160"/>
<accession>D7GHC2</accession>
<protein>
    <submittedName>
        <fullName evidence="2">Uncharacterized protein</fullName>
    </submittedName>
</protein>
<dbReference type="AlphaFoldDB" id="D7GHC2"/>
<feature type="region of interest" description="Disordered" evidence="1">
    <location>
        <begin position="29"/>
        <end position="53"/>
    </location>
</feature>
<keyword evidence="3" id="KW-1185">Reference proteome</keyword>